<dbReference type="InterPro" id="IPR029064">
    <property type="entry name" value="Ribosomal_eL30-like_sf"/>
</dbReference>
<evidence type="ECO:0000256" key="3">
    <source>
        <dbReference type="ARBA" id="ARBA00022552"/>
    </source>
</evidence>
<dbReference type="GO" id="GO:0003723">
    <property type="term" value="F:RNA binding"/>
    <property type="evidence" value="ECO:0007669"/>
    <property type="project" value="InterPro"/>
</dbReference>
<feature type="compositionally biased region" description="Basic and acidic residues" evidence="10">
    <location>
        <begin position="648"/>
        <end position="659"/>
    </location>
</feature>
<dbReference type="CDD" id="cd18105">
    <property type="entry name" value="SpoU-like_MRM1"/>
    <property type="match status" value="1"/>
</dbReference>
<feature type="signal peptide" evidence="11">
    <location>
        <begin position="1"/>
        <end position="24"/>
    </location>
</feature>
<dbReference type="EMBL" id="JAGTXO010000040">
    <property type="protein sequence ID" value="KAG8459491.1"/>
    <property type="molecule type" value="Genomic_DNA"/>
</dbReference>
<feature type="compositionally biased region" description="Acidic residues" evidence="10">
    <location>
        <begin position="614"/>
        <end position="647"/>
    </location>
</feature>
<proteinExistence type="inferred from homology"/>
<feature type="compositionally biased region" description="Acidic residues" evidence="10">
    <location>
        <begin position="264"/>
        <end position="304"/>
    </location>
</feature>
<dbReference type="Pfam" id="PF00588">
    <property type="entry name" value="SpoU_methylase"/>
    <property type="match status" value="1"/>
</dbReference>
<organism evidence="13 14">
    <name type="scientific">Diacronema lutheri</name>
    <name type="common">Unicellular marine alga</name>
    <name type="synonym">Monochrysis lutheri</name>
    <dbReference type="NCBI Taxonomy" id="2081491"/>
    <lineage>
        <taxon>Eukaryota</taxon>
        <taxon>Haptista</taxon>
        <taxon>Haptophyta</taxon>
        <taxon>Pavlovophyceae</taxon>
        <taxon>Pavlovales</taxon>
        <taxon>Pavlovaceae</taxon>
        <taxon>Diacronema</taxon>
    </lineage>
</organism>
<evidence type="ECO:0000256" key="8">
    <source>
        <dbReference type="ARBA" id="ARBA00023128"/>
    </source>
</evidence>
<feature type="region of interest" description="Disordered" evidence="10">
    <location>
        <begin position="600"/>
        <end position="684"/>
    </location>
</feature>
<protein>
    <recommendedName>
        <fullName evidence="9">rRNA methyltransferase 1, mitochondrial</fullName>
    </recommendedName>
</protein>
<reference evidence="13" key="1">
    <citation type="submission" date="2021-05" db="EMBL/GenBank/DDBJ databases">
        <title>The genome of the haptophyte Pavlova lutheri (Diacronema luteri, Pavlovales) - a model for lipid biosynthesis in eukaryotic algae.</title>
        <authorList>
            <person name="Hulatt C.J."/>
            <person name="Posewitz M.C."/>
        </authorList>
    </citation>
    <scope>NUCLEOTIDE SEQUENCE</scope>
    <source>
        <strain evidence="13">NIVA-4/92</strain>
    </source>
</reference>
<comment type="caution">
    <text evidence="13">The sequence shown here is derived from an EMBL/GenBank/DDBJ whole genome shotgun (WGS) entry which is preliminary data.</text>
</comment>
<keyword evidence="14" id="KW-1185">Reference proteome</keyword>
<evidence type="ECO:0000313" key="13">
    <source>
        <dbReference type="EMBL" id="KAG8459491.1"/>
    </source>
</evidence>
<sequence length="714" mass="72442">MMATRIRSCAALAALAAFVVPADAYHALPAASRLLATRRARDGALPALGAYSRARYDVGDDEERSPPGARGAADDYAARRAGGRSPSGRPDGSRYAGADRRPARDGGGGGGGGAPYGDRRGASFGARPSFGERSRPPREGNGPPRYGGDGGRAASPRAPARFGSGGAGGERGGDVGGGRRFGGGGERAASDGGSGSEWRRERRGSGDGADRERRAGAGGGWGGDVFAPAPTRDGRADTRAGGRGGGAWRAGVASDRSAAAAVEAEVEVEAEEDFDGDFEGEGFAYDGDDVADDDNEYGGDGDGDGDIYGDGDLPTMAAEASAPQAPGATPQRRPTAPFAPVAGANGVVRAPPPSDFVYGISPVLAALSAARRTPGTLFVQESLAPAVRRDASDVARALELAAALGVRTVRLDKGELNNMARNRPHQGLLLTVTPLPGNFLDALPPLPRVQRAADGDADAAAGAPPPVWLALDEIQDPQNLGALLRSAHFLGAAGVLVSFKNSAPLSAATSKASAGAMEVMEVHATTNLVRTLAASRKNGWRVVGAALGRTGEAVRSSELALGGAPTILVLGNEGKGLRTLVKRECDVLVAIPGKLALELGAGGGGRGRRAPVDAADEPDGDGDGARDDDDPGEDGINDGPEESEWEPDQARLDDEDRQVRPRSASAAARAGGAARRGRDGAQGRDTVESLNVSVAGAILLHQLLVAAGGAPRGE</sequence>
<dbReference type="InterPro" id="IPR029026">
    <property type="entry name" value="tRNA_m1G_MTases_N"/>
</dbReference>
<feature type="compositionally biased region" description="Gly residues" evidence="10">
    <location>
        <begin position="105"/>
        <end position="115"/>
    </location>
</feature>
<keyword evidence="3" id="KW-0698">rRNA processing</keyword>
<dbReference type="Gene3D" id="3.30.1330.30">
    <property type="match status" value="1"/>
</dbReference>
<dbReference type="PANTHER" id="PTHR46103">
    <property type="entry name" value="RRNA METHYLTRANSFERASE 1, MITOCHONDRIAL"/>
    <property type="match status" value="1"/>
</dbReference>
<feature type="region of interest" description="Disordered" evidence="10">
    <location>
        <begin position="58"/>
        <end position="304"/>
    </location>
</feature>
<evidence type="ECO:0000256" key="9">
    <source>
        <dbReference type="ARBA" id="ARBA00034881"/>
    </source>
</evidence>
<feature type="compositionally biased region" description="Low complexity" evidence="10">
    <location>
        <begin position="152"/>
        <end position="162"/>
    </location>
</feature>
<keyword evidence="6" id="KW-0949">S-adenosyl-L-methionine</keyword>
<evidence type="ECO:0000259" key="12">
    <source>
        <dbReference type="SMART" id="SM00967"/>
    </source>
</evidence>
<evidence type="ECO:0000256" key="5">
    <source>
        <dbReference type="ARBA" id="ARBA00022679"/>
    </source>
</evidence>
<dbReference type="GO" id="GO:0016435">
    <property type="term" value="F:rRNA (guanine) methyltransferase activity"/>
    <property type="evidence" value="ECO:0007669"/>
    <property type="project" value="TreeGrafter"/>
</dbReference>
<keyword evidence="8" id="KW-0496">Mitochondrion</keyword>
<keyword evidence="11" id="KW-0732">Signal</keyword>
<dbReference type="SMART" id="SM00967">
    <property type="entry name" value="SpoU_sub_bind"/>
    <property type="match status" value="1"/>
</dbReference>
<dbReference type="GO" id="GO:0005739">
    <property type="term" value="C:mitochondrion"/>
    <property type="evidence" value="ECO:0007669"/>
    <property type="project" value="UniProtKB-SubCell"/>
</dbReference>
<dbReference type="SUPFAM" id="SSF75217">
    <property type="entry name" value="alpha/beta knot"/>
    <property type="match status" value="1"/>
</dbReference>
<accession>A0A8J5X2W0</accession>
<comment type="similarity">
    <text evidence="2">Belongs to the class IV-like SAM-binding methyltransferase superfamily. RNA methyltransferase TrmH family.</text>
</comment>
<feature type="compositionally biased region" description="Gly residues" evidence="10">
    <location>
        <begin position="163"/>
        <end position="186"/>
    </location>
</feature>
<evidence type="ECO:0000256" key="6">
    <source>
        <dbReference type="ARBA" id="ARBA00022691"/>
    </source>
</evidence>
<name>A0A8J5X2W0_DIALT</name>
<evidence type="ECO:0000256" key="2">
    <source>
        <dbReference type="ARBA" id="ARBA00007228"/>
    </source>
</evidence>
<feature type="compositionally biased region" description="Basic and acidic residues" evidence="10">
    <location>
        <begin position="197"/>
        <end position="215"/>
    </location>
</feature>
<evidence type="ECO:0000256" key="1">
    <source>
        <dbReference type="ARBA" id="ARBA00004173"/>
    </source>
</evidence>
<keyword evidence="4" id="KW-0489">Methyltransferase</keyword>
<dbReference type="Pfam" id="PF08032">
    <property type="entry name" value="SpoU_sub_bind"/>
    <property type="match status" value="1"/>
</dbReference>
<dbReference type="PANTHER" id="PTHR46103:SF1">
    <property type="entry name" value="RRNA METHYLTRANSFERASE 1, MITOCHONDRIAL"/>
    <property type="match status" value="1"/>
</dbReference>
<feature type="compositionally biased region" description="Low complexity" evidence="10">
    <location>
        <begin position="249"/>
        <end position="263"/>
    </location>
</feature>
<dbReference type="Proteomes" id="UP000751190">
    <property type="component" value="Unassembled WGS sequence"/>
</dbReference>
<dbReference type="InterPro" id="IPR013123">
    <property type="entry name" value="SpoU_subst-bd"/>
</dbReference>
<dbReference type="AlphaFoldDB" id="A0A8J5X2W0"/>
<evidence type="ECO:0000313" key="14">
    <source>
        <dbReference type="Proteomes" id="UP000751190"/>
    </source>
</evidence>
<evidence type="ECO:0000256" key="10">
    <source>
        <dbReference type="SAM" id="MobiDB-lite"/>
    </source>
</evidence>
<dbReference type="OrthoDB" id="270651at2759"/>
<evidence type="ECO:0000256" key="4">
    <source>
        <dbReference type="ARBA" id="ARBA00022603"/>
    </source>
</evidence>
<evidence type="ECO:0000256" key="11">
    <source>
        <dbReference type="SAM" id="SignalP"/>
    </source>
</evidence>
<dbReference type="InterPro" id="IPR047261">
    <property type="entry name" value="MRM1_MeTrfase_dom"/>
</dbReference>
<feature type="chain" id="PRO_5035151089" description="rRNA methyltransferase 1, mitochondrial" evidence="11">
    <location>
        <begin position="25"/>
        <end position="714"/>
    </location>
</feature>
<feature type="domain" description="RNA 2-O ribose methyltransferase substrate binding" evidence="12">
    <location>
        <begin position="356"/>
        <end position="438"/>
    </location>
</feature>
<dbReference type="Gene3D" id="3.40.1280.10">
    <property type="match status" value="1"/>
</dbReference>
<gene>
    <name evidence="13" type="ORF">KFE25_012826</name>
</gene>
<dbReference type="InterPro" id="IPR047182">
    <property type="entry name" value="MRM1"/>
</dbReference>
<dbReference type="InterPro" id="IPR001537">
    <property type="entry name" value="SpoU_MeTrfase"/>
</dbReference>
<keyword evidence="5" id="KW-0808">Transferase</keyword>
<comment type="subcellular location">
    <subcellularLocation>
        <location evidence="1">Mitochondrion</location>
    </subcellularLocation>
</comment>
<dbReference type="SUPFAM" id="SSF55315">
    <property type="entry name" value="L30e-like"/>
    <property type="match status" value="1"/>
</dbReference>
<feature type="compositionally biased region" description="Low complexity" evidence="10">
    <location>
        <begin position="79"/>
        <end position="96"/>
    </location>
</feature>
<evidence type="ECO:0000256" key="7">
    <source>
        <dbReference type="ARBA" id="ARBA00022946"/>
    </source>
</evidence>
<keyword evidence="7" id="KW-0809">Transit peptide</keyword>
<dbReference type="InterPro" id="IPR029028">
    <property type="entry name" value="Alpha/beta_knot_MTases"/>
</dbReference>
<dbReference type="OMA" id="ARDECHD"/>
<feature type="compositionally biased region" description="Low complexity" evidence="10">
    <location>
        <begin position="661"/>
        <end position="673"/>
    </location>
</feature>